<dbReference type="InterPro" id="IPR002173">
    <property type="entry name" value="Carboh/pur_kinase_PfkB_CS"/>
</dbReference>
<dbReference type="PANTHER" id="PTHR10584">
    <property type="entry name" value="SUGAR KINASE"/>
    <property type="match status" value="1"/>
</dbReference>
<reference evidence="4 5" key="1">
    <citation type="submission" date="2009-06" db="EMBL/GenBank/DDBJ databases">
        <title>The draft genome of Clostridium carboxidivorans P7.</title>
        <authorList>
            <consortium name="US DOE Joint Genome Institute (JGI-PGF)"/>
            <person name="Lucas S."/>
            <person name="Copeland A."/>
            <person name="Lapidus A."/>
            <person name="Glavina del Rio T."/>
            <person name="Tice H."/>
            <person name="Bruce D."/>
            <person name="Goodwin L."/>
            <person name="Pitluck S."/>
            <person name="Larimer F."/>
            <person name="Land M.L."/>
            <person name="Hauser L."/>
            <person name="Hemme C.L."/>
        </authorList>
    </citation>
    <scope>NUCLEOTIDE SEQUENCE [LARGE SCALE GENOMIC DNA]</scope>
    <source>
        <strain evidence="4 5">P7</strain>
    </source>
</reference>
<dbReference type="eggNOG" id="COG0524">
    <property type="taxonomic scope" value="Bacteria"/>
</dbReference>
<feature type="domain" description="Carbohydrate kinase PfkB" evidence="3">
    <location>
        <begin position="4"/>
        <end position="65"/>
    </location>
</feature>
<dbReference type="PANTHER" id="PTHR10584:SF166">
    <property type="entry name" value="RIBOKINASE"/>
    <property type="match status" value="1"/>
</dbReference>
<dbReference type="InterPro" id="IPR029056">
    <property type="entry name" value="Ribokinase-like"/>
</dbReference>
<dbReference type="GO" id="GO:0016301">
    <property type="term" value="F:kinase activity"/>
    <property type="evidence" value="ECO:0007669"/>
    <property type="project" value="UniProtKB-KW"/>
</dbReference>
<gene>
    <name evidence="4" type="ORF">CcarbDRAFT_0965</name>
</gene>
<proteinExistence type="predicted"/>
<evidence type="ECO:0000313" key="4">
    <source>
        <dbReference type="EMBL" id="EET88568.1"/>
    </source>
</evidence>
<keyword evidence="5" id="KW-1185">Reference proteome</keyword>
<dbReference type="Gene3D" id="3.40.1190.20">
    <property type="match status" value="1"/>
</dbReference>
<accession>C6PQ98</accession>
<dbReference type="InterPro" id="IPR011611">
    <property type="entry name" value="PfkB_dom"/>
</dbReference>
<dbReference type="Pfam" id="PF00294">
    <property type="entry name" value="PfkB"/>
    <property type="match status" value="1"/>
</dbReference>
<evidence type="ECO:0000256" key="1">
    <source>
        <dbReference type="ARBA" id="ARBA00022679"/>
    </source>
</evidence>
<dbReference type="PROSITE" id="PS00584">
    <property type="entry name" value="PFKB_KINASES_2"/>
    <property type="match status" value="1"/>
</dbReference>
<evidence type="ECO:0000313" key="5">
    <source>
        <dbReference type="Proteomes" id="UP000004198"/>
    </source>
</evidence>
<name>C6PQ98_9CLOT</name>
<dbReference type="EMBL" id="ACVI01000011">
    <property type="protein sequence ID" value="EET88568.1"/>
    <property type="molecule type" value="Genomic_DNA"/>
</dbReference>
<evidence type="ECO:0000256" key="2">
    <source>
        <dbReference type="ARBA" id="ARBA00022777"/>
    </source>
</evidence>
<protein>
    <submittedName>
        <fullName evidence="4">Ribokinase</fullName>
    </submittedName>
</protein>
<dbReference type="GO" id="GO:0005829">
    <property type="term" value="C:cytosol"/>
    <property type="evidence" value="ECO:0007669"/>
    <property type="project" value="TreeGrafter"/>
</dbReference>
<dbReference type="SUPFAM" id="SSF53613">
    <property type="entry name" value="Ribokinase-like"/>
    <property type="match status" value="1"/>
</dbReference>
<evidence type="ECO:0000259" key="3">
    <source>
        <dbReference type="Pfam" id="PF00294"/>
    </source>
</evidence>
<comment type="caution">
    <text evidence="4">The sequence shown here is derived from an EMBL/GenBank/DDBJ whole genome shotgun (WGS) entry which is preliminary data.</text>
</comment>
<keyword evidence="2 4" id="KW-0418">Kinase</keyword>
<dbReference type="Proteomes" id="UP000004198">
    <property type="component" value="Unassembled WGS sequence"/>
</dbReference>
<dbReference type="AlphaFoldDB" id="C6PQ98"/>
<keyword evidence="1" id="KW-0808">Transferase</keyword>
<organism evidence="4 5">
    <name type="scientific">Clostridium carboxidivorans P7</name>
    <dbReference type="NCBI Taxonomy" id="536227"/>
    <lineage>
        <taxon>Bacteria</taxon>
        <taxon>Bacillati</taxon>
        <taxon>Bacillota</taxon>
        <taxon>Clostridia</taxon>
        <taxon>Eubacteriales</taxon>
        <taxon>Clostridiaceae</taxon>
        <taxon>Clostridium</taxon>
    </lineage>
</organism>
<sequence>MSIVPAYKVKAIDTTAAGDSFIGALTSKLVNSDVIDFNSIENSIKFANKVSSIVVQKSGAQPSLPYLEEVKEIYGEE</sequence>